<sequence length="78" mass="8318">MNLGGSDPSVLASGQAIGTFHAVSTRDAVGLARDGWPFFEINSMATNHQNESLFEIRFGDGEWMLAAYEDLQGSGGPN</sequence>
<evidence type="ECO:0000313" key="2">
    <source>
        <dbReference type="Proteomes" id="UP000062833"/>
    </source>
</evidence>
<accession>A0A0M4RLP8</accession>
<keyword evidence="2" id="KW-1185">Reference proteome</keyword>
<organism evidence="1 2">
    <name type="scientific">Arthrobacter alpinus</name>
    <dbReference type="NCBI Taxonomy" id="656366"/>
    <lineage>
        <taxon>Bacteria</taxon>
        <taxon>Bacillati</taxon>
        <taxon>Actinomycetota</taxon>
        <taxon>Actinomycetes</taxon>
        <taxon>Micrococcales</taxon>
        <taxon>Micrococcaceae</taxon>
        <taxon>Arthrobacter</taxon>
    </lineage>
</organism>
<dbReference type="PATRIC" id="fig|656366.3.peg.67"/>
<dbReference type="KEGG" id="aaq:AOC05_00335"/>
<protein>
    <submittedName>
        <fullName evidence="1">Uncharacterized protein</fullName>
    </submittedName>
</protein>
<reference evidence="2" key="1">
    <citation type="submission" date="2015-09" db="EMBL/GenBank/DDBJ databases">
        <title>Complete genome of Arthrobacter alpinus strain R3.8.</title>
        <authorList>
            <person name="See-Too W.S."/>
            <person name="Chan K.G."/>
        </authorList>
    </citation>
    <scope>NUCLEOTIDE SEQUENCE [LARGE SCALE GENOMIC DNA]</scope>
    <source>
        <strain evidence="2">R3.8</strain>
    </source>
</reference>
<gene>
    <name evidence="1" type="ORF">AOC05_00335</name>
</gene>
<proteinExistence type="predicted"/>
<dbReference type="EMBL" id="CP012677">
    <property type="protein sequence ID" value="ALE91171.1"/>
    <property type="molecule type" value="Genomic_DNA"/>
</dbReference>
<evidence type="ECO:0000313" key="1">
    <source>
        <dbReference type="EMBL" id="ALE91171.1"/>
    </source>
</evidence>
<dbReference type="Proteomes" id="UP000062833">
    <property type="component" value="Chromosome"/>
</dbReference>
<name>A0A0M4RLP8_9MICC</name>
<dbReference type="AlphaFoldDB" id="A0A0M4RLP8"/>